<gene>
    <name evidence="1" type="ORF">VRU49_02925</name>
</gene>
<organism evidence="1 2">
    <name type="scientific">Pedobacter flavus</name>
    <dbReference type="NCBI Taxonomy" id="3113906"/>
    <lineage>
        <taxon>Bacteria</taxon>
        <taxon>Pseudomonadati</taxon>
        <taxon>Bacteroidota</taxon>
        <taxon>Sphingobacteriia</taxon>
        <taxon>Sphingobacteriales</taxon>
        <taxon>Sphingobacteriaceae</taxon>
        <taxon>Pedobacter</taxon>
    </lineage>
</organism>
<dbReference type="Proteomes" id="UP001337681">
    <property type="component" value="Unassembled WGS sequence"/>
</dbReference>
<reference evidence="1 2" key="1">
    <citation type="submission" date="2024-01" db="EMBL/GenBank/DDBJ databases">
        <title>Pedobacter sp. nov., isolated from oil-contaminated soil.</title>
        <authorList>
            <person name="Le N.T.T."/>
        </authorList>
    </citation>
    <scope>NUCLEOTIDE SEQUENCE [LARGE SCALE GENOMIC DNA]</scope>
    <source>
        <strain evidence="1 2">VNH31</strain>
    </source>
</reference>
<dbReference type="InterPro" id="IPR036390">
    <property type="entry name" value="WH_DNA-bd_sf"/>
</dbReference>
<dbReference type="SUPFAM" id="SSF46785">
    <property type="entry name" value="Winged helix' DNA-binding domain"/>
    <property type="match status" value="1"/>
</dbReference>
<protein>
    <recommendedName>
        <fullName evidence="3">Winged helix-turn-helix domain-containing protein</fullName>
    </recommendedName>
</protein>
<name>A0ABU7GZJ6_9SPHI</name>
<accession>A0ABU7GZJ6</accession>
<dbReference type="Gene3D" id="1.10.10.10">
    <property type="entry name" value="Winged helix-like DNA-binding domain superfamily/Winged helix DNA-binding domain"/>
    <property type="match status" value="1"/>
</dbReference>
<keyword evidence="2" id="KW-1185">Reference proteome</keyword>
<dbReference type="EMBL" id="JAZDQU010000001">
    <property type="protein sequence ID" value="MEE1884365.1"/>
    <property type="molecule type" value="Genomic_DNA"/>
</dbReference>
<evidence type="ECO:0008006" key="3">
    <source>
        <dbReference type="Google" id="ProtNLM"/>
    </source>
</evidence>
<proteinExistence type="predicted"/>
<dbReference type="InterPro" id="IPR036388">
    <property type="entry name" value="WH-like_DNA-bd_sf"/>
</dbReference>
<comment type="caution">
    <text evidence="1">The sequence shown here is derived from an EMBL/GenBank/DDBJ whole genome shotgun (WGS) entry which is preliminary data.</text>
</comment>
<sequence>MFERIPYQIFFENLTLEEKSILLLTRQFLNRSGIGSTHLNIKEIAKQLGLSYKQLYNPWRKLMHKGYIEKCTGKTISKYKFTDKIDWNWYAALKALKVEQATPSKLLVG</sequence>
<dbReference type="RefSeq" id="WP_330145282.1">
    <property type="nucleotide sequence ID" value="NZ_JAZDQU010000001.1"/>
</dbReference>
<evidence type="ECO:0000313" key="2">
    <source>
        <dbReference type="Proteomes" id="UP001337681"/>
    </source>
</evidence>
<evidence type="ECO:0000313" key="1">
    <source>
        <dbReference type="EMBL" id="MEE1884365.1"/>
    </source>
</evidence>